<proteinExistence type="predicted"/>
<evidence type="ECO:0000313" key="3">
    <source>
        <dbReference type="Proteomes" id="UP000182034"/>
    </source>
</evidence>
<sequence>MENTILTRQNEQANIDRLCAQKQIYINAKKLFMFQIIITVPVTVILALLKLILMLTFKIDISSYVVVYGIAIALSDLALITPLIGDTKKNGAKVQELFDCSVFALGWNSLFVGKKPPQEIINKNSRKFLKSKPDMAKIYNWYPVELVKHEDNKAILLCQKTNLNYDSSLRNSYLKRVVMVGLGTLLILVLFGLLEDYSVKNFFIQLGASFLPVFVLALKIFIEQNKTIKSSEELDGSITSLLEQENALTQIQVRNIQDRIYINRKDGGLVPEFFYQLKRKSLEEDMHDNASRF</sequence>
<keyword evidence="1" id="KW-0472">Membrane</keyword>
<keyword evidence="3" id="KW-1185">Reference proteome</keyword>
<feature type="transmembrane region" description="Helical" evidence="1">
    <location>
        <begin position="203"/>
        <end position="222"/>
    </location>
</feature>
<accession>A0A1K2ITV1</accession>
<dbReference type="EMBL" id="FPKW01000008">
    <property type="protein sequence ID" value="SFZ95163.1"/>
    <property type="molecule type" value="Genomic_DNA"/>
</dbReference>
<dbReference type="AlphaFoldDB" id="A0A1K2ITV1"/>
<evidence type="ECO:0000313" key="2">
    <source>
        <dbReference type="EMBL" id="SFZ95163.1"/>
    </source>
</evidence>
<feature type="transmembrane region" description="Helical" evidence="1">
    <location>
        <begin position="61"/>
        <end position="84"/>
    </location>
</feature>
<keyword evidence="1" id="KW-0812">Transmembrane</keyword>
<dbReference type="InterPro" id="IPR049920">
    <property type="entry name" value="IK1_05631-like"/>
</dbReference>
<name>A0A1K2ITV1_9FLAO</name>
<dbReference type="OrthoDB" id="2943409at2"/>
<protein>
    <submittedName>
        <fullName evidence="2">Uncharacterized protein</fullName>
    </submittedName>
</protein>
<evidence type="ECO:0000256" key="1">
    <source>
        <dbReference type="SAM" id="Phobius"/>
    </source>
</evidence>
<reference evidence="3" key="1">
    <citation type="submission" date="2016-10" db="EMBL/GenBank/DDBJ databases">
        <authorList>
            <person name="Varghese N."/>
            <person name="Submissions S."/>
        </authorList>
    </citation>
    <scope>NUCLEOTIDE SEQUENCE [LARGE SCALE GENOMIC DNA]</scope>
    <source>
        <strain evidence="3">SUR2</strain>
    </source>
</reference>
<keyword evidence="1" id="KW-1133">Transmembrane helix</keyword>
<gene>
    <name evidence="2" type="ORF">SAMN05216324_108179</name>
</gene>
<dbReference type="Pfam" id="PF18159">
    <property type="entry name" value="S_4TM"/>
    <property type="match status" value="1"/>
</dbReference>
<feature type="transmembrane region" description="Helical" evidence="1">
    <location>
        <begin position="31"/>
        <end position="55"/>
    </location>
</feature>
<dbReference type="STRING" id="1612149.SAMN05216324_108179"/>
<dbReference type="RefSeq" id="WP_072410382.1">
    <property type="nucleotide sequence ID" value="NZ_FPKW01000008.1"/>
</dbReference>
<dbReference type="Proteomes" id="UP000182034">
    <property type="component" value="Unassembled WGS sequence"/>
</dbReference>
<feature type="transmembrane region" description="Helical" evidence="1">
    <location>
        <begin position="173"/>
        <end position="191"/>
    </location>
</feature>
<organism evidence="2 3">
    <name type="scientific">Chryseobacterium limigenitum</name>
    <dbReference type="NCBI Taxonomy" id="1612149"/>
    <lineage>
        <taxon>Bacteria</taxon>
        <taxon>Pseudomonadati</taxon>
        <taxon>Bacteroidota</taxon>
        <taxon>Flavobacteriia</taxon>
        <taxon>Flavobacteriales</taxon>
        <taxon>Weeksellaceae</taxon>
        <taxon>Chryseobacterium group</taxon>
        <taxon>Chryseobacterium</taxon>
    </lineage>
</organism>